<dbReference type="InterPro" id="IPR024740">
    <property type="entry name" value="Hen1_N"/>
</dbReference>
<dbReference type="Pfam" id="PF12623">
    <property type="entry name" value="Hen1_L"/>
    <property type="match status" value="1"/>
</dbReference>
<evidence type="ECO:0000313" key="3">
    <source>
        <dbReference type="Proteomes" id="UP000655287"/>
    </source>
</evidence>
<accession>A0A919QZ11</accession>
<sequence>MLLTISTTTRPATDLGFLLHKHPDRVQEFGQSFGTARVFYPEATAERCTAALMLEVDPVRLVRSRGRTAPDFSGIWRGTPGVYAREETTAREGLQARAVP</sequence>
<comment type="caution">
    <text evidence="2">The sequence shown here is derived from an EMBL/GenBank/DDBJ whole genome shotgun (WGS) entry which is preliminary data.</text>
</comment>
<protein>
    <recommendedName>
        <fullName evidence="1">Hen1 N-terminal domain-containing protein</fullName>
    </recommendedName>
</protein>
<reference evidence="2" key="1">
    <citation type="submission" date="2021-01" db="EMBL/GenBank/DDBJ databases">
        <title>Whole genome shotgun sequence of Sphaerisporangium rufum NBRC 109079.</title>
        <authorList>
            <person name="Komaki H."/>
            <person name="Tamura T."/>
        </authorList>
    </citation>
    <scope>NUCLEOTIDE SEQUENCE</scope>
    <source>
        <strain evidence="2">NBRC 109079</strain>
    </source>
</reference>
<dbReference type="InterPro" id="IPR038546">
    <property type="entry name" value="Hen1_N_sf"/>
</dbReference>
<organism evidence="2 3">
    <name type="scientific">Sphaerisporangium rufum</name>
    <dbReference type="NCBI Taxonomy" id="1381558"/>
    <lineage>
        <taxon>Bacteria</taxon>
        <taxon>Bacillati</taxon>
        <taxon>Actinomycetota</taxon>
        <taxon>Actinomycetes</taxon>
        <taxon>Streptosporangiales</taxon>
        <taxon>Streptosporangiaceae</taxon>
        <taxon>Sphaerisporangium</taxon>
    </lineage>
</organism>
<name>A0A919QZ11_9ACTN</name>
<keyword evidence="3" id="KW-1185">Reference proteome</keyword>
<evidence type="ECO:0000313" key="2">
    <source>
        <dbReference type="EMBL" id="GII76428.1"/>
    </source>
</evidence>
<proteinExistence type="predicted"/>
<feature type="domain" description="Hen1 N-terminal" evidence="1">
    <location>
        <begin position="1"/>
        <end position="72"/>
    </location>
</feature>
<gene>
    <name evidence="2" type="ORF">Sru01_14100</name>
</gene>
<dbReference type="EMBL" id="BOOU01000018">
    <property type="protein sequence ID" value="GII76428.1"/>
    <property type="molecule type" value="Genomic_DNA"/>
</dbReference>
<dbReference type="AlphaFoldDB" id="A0A919QZ11"/>
<dbReference type="Proteomes" id="UP000655287">
    <property type="component" value="Unassembled WGS sequence"/>
</dbReference>
<dbReference type="Gene3D" id="3.30.1610.20">
    <property type="entry name" value="Hen1, N-terminal domain"/>
    <property type="match status" value="1"/>
</dbReference>
<evidence type="ECO:0000259" key="1">
    <source>
        <dbReference type="Pfam" id="PF12623"/>
    </source>
</evidence>